<name>A0A177DVD4_ALTAL</name>
<reference evidence="2 3" key="1">
    <citation type="submission" date="2016-05" db="EMBL/GenBank/DDBJ databases">
        <title>Comparative analysis of secretome profiles of manganese(II)-oxidizing ascomycete fungi.</title>
        <authorList>
            <consortium name="DOE Joint Genome Institute"/>
            <person name="Zeiner C.A."/>
            <person name="Purvine S.O."/>
            <person name="Zink E.M."/>
            <person name="Wu S."/>
            <person name="Pasa-Tolic L."/>
            <person name="Chaput D.L."/>
            <person name="Haridas S."/>
            <person name="Grigoriev I.V."/>
            <person name="Santelli C.M."/>
            <person name="Hansel C.M."/>
        </authorList>
    </citation>
    <scope>NUCLEOTIDE SEQUENCE [LARGE SCALE GENOMIC DNA]</scope>
    <source>
        <strain evidence="2 3">SRC1lrK2f</strain>
    </source>
</reference>
<dbReference type="Proteomes" id="UP000077248">
    <property type="component" value="Unassembled WGS sequence"/>
</dbReference>
<evidence type="ECO:0000256" key="1">
    <source>
        <dbReference type="SAM" id="Phobius"/>
    </source>
</evidence>
<dbReference type="GeneID" id="29118059"/>
<keyword evidence="1" id="KW-0472">Membrane</keyword>
<gene>
    <name evidence="2" type="ORF">CC77DRAFT_617547</name>
</gene>
<sequence length="77" mass="8789">MPVTCYAAVSMDKSKLRTIRAYVFLAGLLSLILPAETLLLSRVPRWFGSVHARPAASVYVERRNDIENRRWRCVIAI</sequence>
<dbReference type="VEuPathDB" id="FungiDB:CC77DRAFT_617547"/>
<accession>A0A177DVD4</accession>
<evidence type="ECO:0000313" key="2">
    <source>
        <dbReference type="EMBL" id="OAG23664.1"/>
    </source>
</evidence>
<keyword evidence="1" id="KW-0812">Transmembrane</keyword>
<dbReference type="EMBL" id="KV441472">
    <property type="protein sequence ID" value="OAG23664.1"/>
    <property type="molecule type" value="Genomic_DNA"/>
</dbReference>
<feature type="transmembrane region" description="Helical" evidence="1">
    <location>
        <begin position="21"/>
        <end position="40"/>
    </location>
</feature>
<keyword evidence="1" id="KW-1133">Transmembrane helix</keyword>
<evidence type="ECO:0000313" key="3">
    <source>
        <dbReference type="Proteomes" id="UP000077248"/>
    </source>
</evidence>
<keyword evidence="3" id="KW-1185">Reference proteome</keyword>
<dbReference type="RefSeq" id="XP_018389085.1">
    <property type="nucleotide sequence ID" value="XM_018532465.1"/>
</dbReference>
<proteinExistence type="predicted"/>
<dbReference type="AlphaFoldDB" id="A0A177DVD4"/>
<protein>
    <submittedName>
        <fullName evidence="2">Uncharacterized protein</fullName>
    </submittedName>
</protein>
<dbReference type="KEGG" id="aalt:CC77DRAFT_617547"/>
<organism evidence="2 3">
    <name type="scientific">Alternaria alternata</name>
    <name type="common">Alternaria rot fungus</name>
    <name type="synonym">Torula alternata</name>
    <dbReference type="NCBI Taxonomy" id="5599"/>
    <lineage>
        <taxon>Eukaryota</taxon>
        <taxon>Fungi</taxon>
        <taxon>Dikarya</taxon>
        <taxon>Ascomycota</taxon>
        <taxon>Pezizomycotina</taxon>
        <taxon>Dothideomycetes</taxon>
        <taxon>Pleosporomycetidae</taxon>
        <taxon>Pleosporales</taxon>
        <taxon>Pleosporineae</taxon>
        <taxon>Pleosporaceae</taxon>
        <taxon>Alternaria</taxon>
        <taxon>Alternaria sect. Alternaria</taxon>
        <taxon>Alternaria alternata complex</taxon>
    </lineage>
</organism>